<dbReference type="STRING" id="43678.OJAG_12600"/>
<gene>
    <name evidence="2" type="ORF">OERS_09410</name>
    <name evidence="1" type="ORF">OJAG_12600</name>
</gene>
<evidence type="ECO:0000313" key="1">
    <source>
        <dbReference type="EMBL" id="KZM36056.1"/>
    </source>
</evidence>
<dbReference type="EMBL" id="MAQA01000007">
    <property type="protein sequence ID" value="OCI32332.1"/>
    <property type="molecule type" value="Genomic_DNA"/>
</dbReference>
<dbReference type="Proteomes" id="UP000093412">
    <property type="component" value="Unassembled WGS sequence"/>
</dbReference>
<dbReference type="AlphaFoldDB" id="A0A163S6A4"/>
<name>A0A163S6A4_9CELL</name>
<proteinExistence type="predicted"/>
<reference evidence="2 4" key="2">
    <citation type="submission" date="2016-06" db="EMBL/GenBank/DDBJ databases">
        <title>Genome sequence of Oerskovia enterophila DSM 43852.</title>
        <authorList>
            <person name="Poehlein A."/>
            <person name="Jag V."/>
            <person name="Bengelsdorf F.R."/>
            <person name="Daniel R."/>
            <person name="Duerre P."/>
        </authorList>
    </citation>
    <scope>NUCLEOTIDE SEQUENCE [LARGE SCALE GENOMIC DNA]</scope>
    <source>
        <strain evidence="2 4">DSM 43852</strain>
    </source>
</reference>
<accession>A0A163S6A4</accession>
<sequence>MTTCEQHEQATLVRQRDDAIDRINALAPVVQAAIAFRALELGGHYQTPEWYGAGGDLRGLVDRYVDERGTEVDA</sequence>
<protein>
    <submittedName>
        <fullName evidence="1">Uncharacterized protein</fullName>
    </submittedName>
</protein>
<reference evidence="1 3" key="1">
    <citation type="submission" date="2016-01" db="EMBL/GenBank/DDBJ databases">
        <title>Genome sequence of Oerskovia enterophila VJag, an agar and cellulose degrading bacterium.</title>
        <authorList>
            <person name="Poehlein A."/>
            <person name="Jag V."/>
            <person name="Bengelsdorf F."/>
            <person name="Duerre P."/>
            <person name="Daniel R."/>
        </authorList>
    </citation>
    <scope>NUCLEOTIDE SEQUENCE [LARGE SCALE GENOMIC DNA]</scope>
    <source>
        <strain evidence="1 3">VJag</strain>
    </source>
</reference>
<keyword evidence="4" id="KW-1185">Reference proteome</keyword>
<organism evidence="1 3">
    <name type="scientific">Oerskovia enterophila</name>
    <dbReference type="NCBI Taxonomy" id="43678"/>
    <lineage>
        <taxon>Bacteria</taxon>
        <taxon>Bacillati</taxon>
        <taxon>Actinomycetota</taxon>
        <taxon>Actinomycetes</taxon>
        <taxon>Micrococcales</taxon>
        <taxon>Cellulomonadaceae</taxon>
        <taxon>Oerskovia</taxon>
    </lineage>
</organism>
<evidence type="ECO:0000313" key="4">
    <source>
        <dbReference type="Proteomes" id="UP000093412"/>
    </source>
</evidence>
<comment type="caution">
    <text evidence="1">The sequence shown here is derived from an EMBL/GenBank/DDBJ whole genome shotgun (WGS) entry which is preliminary data.</text>
</comment>
<evidence type="ECO:0000313" key="3">
    <source>
        <dbReference type="Proteomes" id="UP000076447"/>
    </source>
</evidence>
<evidence type="ECO:0000313" key="2">
    <source>
        <dbReference type="EMBL" id="OCI32332.1"/>
    </source>
</evidence>
<dbReference type="PATRIC" id="fig|43678.3.peg.1317"/>
<dbReference type="RefSeq" id="WP_068624800.1">
    <property type="nucleotide sequence ID" value="NZ_LRIE01000061.1"/>
</dbReference>
<dbReference type="Proteomes" id="UP000076447">
    <property type="component" value="Unassembled WGS sequence"/>
</dbReference>
<dbReference type="EMBL" id="LRIE01000061">
    <property type="protein sequence ID" value="KZM36056.1"/>
    <property type="molecule type" value="Genomic_DNA"/>
</dbReference>